<gene>
    <name evidence="2" type="ORF">HPULCUR_010587</name>
</gene>
<dbReference type="Proteomes" id="UP001476247">
    <property type="component" value="Unassembled WGS sequence"/>
</dbReference>
<proteinExistence type="predicted"/>
<evidence type="ECO:0000313" key="3">
    <source>
        <dbReference type="Proteomes" id="UP001476247"/>
    </source>
</evidence>
<sequence>MAIRKVFLQIKLKFTTRVSVKKKLADPPARSLSLELPYRHRPGTDLMSKHVLLDPAIINSVVETVVGKKAKDNYTPWPTEWINNTKSDILYVAKNFTNDNSFPPVLVEIQHMVDTDFIIRLMDYSISVYQRSAAIMSEAFETLSEEVSGMKMWPKTKKVLEDAKWLS</sequence>
<feature type="domain" description="Transposase (putative) YhgA-like" evidence="1">
    <location>
        <begin position="84"/>
        <end position="133"/>
    </location>
</feature>
<dbReference type="Pfam" id="PF04754">
    <property type="entry name" value="Transposase_31"/>
    <property type="match status" value="1"/>
</dbReference>
<dbReference type="EMBL" id="BAABUJ010000041">
    <property type="protein sequence ID" value="GAA5805074.1"/>
    <property type="molecule type" value="Genomic_DNA"/>
</dbReference>
<reference evidence="2 3" key="1">
    <citation type="submission" date="2024-04" db="EMBL/GenBank/DDBJ databases">
        <title>genome sequences of Mucor flavus KT1a and Helicostylum pulchrum KT1b strains isolation_sourced from the surface of a dry-aged beef.</title>
        <authorList>
            <person name="Toyotome T."/>
            <person name="Hosono M."/>
            <person name="Torimaru M."/>
            <person name="Fukuda K."/>
            <person name="Mikami N."/>
        </authorList>
    </citation>
    <scope>NUCLEOTIDE SEQUENCE [LARGE SCALE GENOMIC DNA]</scope>
    <source>
        <strain evidence="2 3">KT1b</strain>
    </source>
</reference>
<name>A0ABP9YDP2_9FUNG</name>
<comment type="caution">
    <text evidence="2">The sequence shown here is derived from an EMBL/GenBank/DDBJ whole genome shotgun (WGS) entry which is preliminary data.</text>
</comment>
<keyword evidence="3" id="KW-1185">Reference proteome</keyword>
<protein>
    <recommendedName>
        <fullName evidence="1">Transposase (putative) YhgA-like domain-containing protein</fullName>
    </recommendedName>
</protein>
<evidence type="ECO:0000259" key="1">
    <source>
        <dbReference type="Pfam" id="PF04754"/>
    </source>
</evidence>
<dbReference type="InterPro" id="IPR006842">
    <property type="entry name" value="Transposase_31"/>
</dbReference>
<organism evidence="2 3">
    <name type="scientific">Helicostylum pulchrum</name>
    <dbReference type="NCBI Taxonomy" id="562976"/>
    <lineage>
        <taxon>Eukaryota</taxon>
        <taxon>Fungi</taxon>
        <taxon>Fungi incertae sedis</taxon>
        <taxon>Mucoromycota</taxon>
        <taxon>Mucoromycotina</taxon>
        <taxon>Mucoromycetes</taxon>
        <taxon>Mucorales</taxon>
        <taxon>Mucorineae</taxon>
        <taxon>Mucoraceae</taxon>
        <taxon>Helicostylum</taxon>
    </lineage>
</organism>
<evidence type="ECO:0000313" key="2">
    <source>
        <dbReference type="EMBL" id="GAA5805074.1"/>
    </source>
</evidence>
<accession>A0ABP9YDP2</accession>